<dbReference type="Gene3D" id="3.40.50.720">
    <property type="entry name" value="NAD(P)-binding Rossmann-like Domain"/>
    <property type="match status" value="1"/>
</dbReference>
<dbReference type="SUPFAM" id="SSF50129">
    <property type="entry name" value="GroES-like"/>
    <property type="match status" value="1"/>
</dbReference>
<dbReference type="SUPFAM" id="SSF51735">
    <property type="entry name" value="NAD(P)-binding Rossmann-fold domains"/>
    <property type="match status" value="1"/>
</dbReference>
<keyword evidence="3" id="KW-1185">Reference proteome</keyword>
<dbReference type="InterPro" id="IPR013149">
    <property type="entry name" value="ADH-like_C"/>
</dbReference>
<dbReference type="Pfam" id="PF00107">
    <property type="entry name" value="ADH_zinc_N"/>
    <property type="match status" value="1"/>
</dbReference>
<dbReference type="RefSeq" id="WP_343843614.1">
    <property type="nucleotide sequence ID" value="NZ_BAAADO010000009.1"/>
</dbReference>
<gene>
    <name evidence="2" type="ORF">GCM10008986_33300</name>
</gene>
<accession>A0ABN1BQ14</accession>
<evidence type="ECO:0000259" key="1">
    <source>
        <dbReference type="SMART" id="SM00829"/>
    </source>
</evidence>
<dbReference type="InterPro" id="IPR020843">
    <property type="entry name" value="ER"/>
</dbReference>
<dbReference type="Pfam" id="PF08240">
    <property type="entry name" value="ADH_N"/>
    <property type="match status" value="1"/>
</dbReference>
<dbReference type="PANTHER" id="PTHR45033">
    <property type="match status" value="1"/>
</dbReference>
<feature type="domain" description="Enoyl reductase (ER)" evidence="1">
    <location>
        <begin position="11"/>
        <end position="327"/>
    </location>
</feature>
<evidence type="ECO:0000313" key="2">
    <source>
        <dbReference type="EMBL" id="GAA0503001.1"/>
    </source>
</evidence>
<reference evidence="2 3" key="1">
    <citation type="journal article" date="2019" name="Int. J. Syst. Evol. Microbiol.">
        <title>The Global Catalogue of Microorganisms (GCM) 10K type strain sequencing project: providing services to taxonomists for standard genome sequencing and annotation.</title>
        <authorList>
            <consortium name="The Broad Institute Genomics Platform"/>
            <consortium name="The Broad Institute Genome Sequencing Center for Infectious Disease"/>
            <person name="Wu L."/>
            <person name="Ma J."/>
        </authorList>
    </citation>
    <scope>NUCLEOTIDE SEQUENCE [LARGE SCALE GENOMIC DNA]</scope>
    <source>
        <strain evidence="2 3">JCM 12389</strain>
    </source>
</reference>
<dbReference type="SMART" id="SM00829">
    <property type="entry name" value="PKS_ER"/>
    <property type="match status" value="1"/>
</dbReference>
<dbReference type="Gene3D" id="3.90.180.10">
    <property type="entry name" value="Medium-chain alcohol dehydrogenases, catalytic domain"/>
    <property type="match status" value="1"/>
</dbReference>
<dbReference type="PANTHER" id="PTHR45033:SF3">
    <property type="entry name" value="DEHYDROGENASE, PUTATIVE (AFU_ORTHOLOGUE AFUA_2G13270)-RELATED"/>
    <property type="match status" value="1"/>
</dbReference>
<dbReference type="InterPro" id="IPR011032">
    <property type="entry name" value="GroES-like_sf"/>
</dbReference>
<dbReference type="InterPro" id="IPR052711">
    <property type="entry name" value="Zinc_ADH-like"/>
</dbReference>
<protein>
    <submittedName>
        <fullName evidence="2">Zinc-binding dehydrogenase</fullName>
    </submittedName>
</protein>
<name>A0ABN1BQ14_9BACI</name>
<organism evidence="2 3">
    <name type="scientific">Salinibacillus aidingensis</name>
    <dbReference type="NCBI Taxonomy" id="237684"/>
    <lineage>
        <taxon>Bacteria</taxon>
        <taxon>Bacillati</taxon>
        <taxon>Bacillota</taxon>
        <taxon>Bacilli</taxon>
        <taxon>Bacillales</taxon>
        <taxon>Bacillaceae</taxon>
        <taxon>Salinibacillus</taxon>
    </lineage>
</organism>
<proteinExistence type="predicted"/>
<dbReference type="InterPro" id="IPR036291">
    <property type="entry name" value="NAD(P)-bd_dom_sf"/>
</dbReference>
<evidence type="ECO:0000313" key="3">
    <source>
        <dbReference type="Proteomes" id="UP001500880"/>
    </source>
</evidence>
<dbReference type="InterPro" id="IPR013154">
    <property type="entry name" value="ADH-like_N"/>
</dbReference>
<dbReference type="EMBL" id="BAAADO010000009">
    <property type="protein sequence ID" value="GAA0503001.1"/>
    <property type="molecule type" value="Genomic_DNA"/>
</dbReference>
<dbReference type="Proteomes" id="UP001500880">
    <property type="component" value="Unassembled WGS sequence"/>
</dbReference>
<sequence length="331" mass="36592">MKAIVHKEQEGLNGLFYEDMDEPEVNTGQVKIKLKTGGMNRRDVALLHRHKPDQPPLIMGSDGAGVVEAVGEGVKNVKAGDEVVIDPSLGWQKKSEAPPEGFKILNMPDHGTFAEYITIPAENVEKKPEHLSWTEAGVLPLAALTGYRALFTRGKVQSGDTVMLPGIGSGVLTYILMFAKAAGARVIVTSRSEEKRQKALELGADVAIPTESDWKEELKDERVDLLIESIGRATFNKSLGIIRKGGTIVTFGATTEDEVNIDIRKFFYGQFNLLGSTMGSHEEFKEMLAFVEKHQIRPVVDRIFSLPDYKEAFSYLRDSKNFGKIAFDIHS</sequence>
<comment type="caution">
    <text evidence="2">The sequence shown here is derived from an EMBL/GenBank/DDBJ whole genome shotgun (WGS) entry which is preliminary data.</text>
</comment>